<organism evidence="2 3">
    <name type="scientific">Dreissena polymorpha</name>
    <name type="common">Zebra mussel</name>
    <name type="synonym">Mytilus polymorpha</name>
    <dbReference type="NCBI Taxonomy" id="45954"/>
    <lineage>
        <taxon>Eukaryota</taxon>
        <taxon>Metazoa</taxon>
        <taxon>Spiralia</taxon>
        <taxon>Lophotrochozoa</taxon>
        <taxon>Mollusca</taxon>
        <taxon>Bivalvia</taxon>
        <taxon>Autobranchia</taxon>
        <taxon>Heteroconchia</taxon>
        <taxon>Euheterodonta</taxon>
        <taxon>Imparidentia</taxon>
        <taxon>Neoheterodontei</taxon>
        <taxon>Myida</taxon>
        <taxon>Dreissenoidea</taxon>
        <taxon>Dreissenidae</taxon>
        <taxon>Dreissena</taxon>
    </lineage>
</organism>
<feature type="region of interest" description="Disordered" evidence="1">
    <location>
        <begin position="1"/>
        <end position="59"/>
    </location>
</feature>
<keyword evidence="3" id="KW-1185">Reference proteome</keyword>
<dbReference type="AlphaFoldDB" id="A0A9D4RB89"/>
<reference evidence="2" key="1">
    <citation type="journal article" date="2019" name="bioRxiv">
        <title>The Genome of the Zebra Mussel, Dreissena polymorpha: A Resource for Invasive Species Research.</title>
        <authorList>
            <person name="McCartney M.A."/>
            <person name="Auch B."/>
            <person name="Kono T."/>
            <person name="Mallez S."/>
            <person name="Zhang Y."/>
            <person name="Obille A."/>
            <person name="Becker A."/>
            <person name="Abrahante J.E."/>
            <person name="Garbe J."/>
            <person name="Badalamenti J.P."/>
            <person name="Herman A."/>
            <person name="Mangelson H."/>
            <person name="Liachko I."/>
            <person name="Sullivan S."/>
            <person name="Sone E.D."/>
            <person name="Koren S."/>
            <person name="Silverstein K.A.T."/>
            <person name="Beckman K.B."/>
            <person name="Gohl D.M."/>
        </authorList>
    </citation>
    <scope>NUCLEOTIDE SEQUENCE</scope>
    <source>
        <strain evidence="2">Duluth1</strain>
        <tissue evidence="2">Whole animal</tissue>
    </source>
</reference>
<accession>A0A9D4RB89</accession>
<evidence type="ECO:0000256" key="1">
    <source>
        <dbReference type="SAM" id="MobiDB-lite"/>
    </source>
</evidence>
<dbReference type="Proteomes" id="UP000828390">
    <property type="component" value="Unassembled WGS sequence"/>
</dbReference>
<sequence>MDTLTTPRTVPSPSSIGGGLVVGLATPPRIKATQQKLQRQQQLHPNNCLDGKTPLQWGP</sequence>
<dbReference type="EMBL" id="JAIWYP010000002">
    <property type="protein sequence ID" value="KAH3861854.1"/>
    <property type="molecule type" value="Genomic_DNA"/>
</dbReference>
<feature type="compositionally biased region" description="Polar residues" evidence="1">
    <location>
        <begin position="1"/>
        <end position="15"/>
    </location>
</feature>
<feature type="compositionally biased region" description="Low complexity" evidence="1">
    <location>
        <begin position="34"/>
        <end position="43"/>
    </location>
</feature>
<proteinExistence type="predicted"/>
<evidence type="ECO:0000313" key="2">
    <source>
        <dbReference type="EMBL" id="KAH3861854.1"/>
    </source>
</evidence>
<reference evidence="2" key="2">
    <citation type="submission" date="2020-11" db="EMBL/GenBank/DDBJ databases">
        <authorList>
            <person name="McCartney M.A."/>
            <person name="Auch B."/>
            <person name="Kono T."/>
            <person name="Mallez S."/>
            <person name="Becker A."/>
            <person name="Gohl D.M."/>
            <person name="Silverstein K.A.T."/>
            <person name="Koren S."/>
            <person name="Bechman K.B."/>
            <person name="Herman A."/>
            <person name="Abrahante J.E."/>
            <person name="Garbe J."/>
        </authorList>
    </citation>
    <scope>NUCLEOTIDE SEQUENCE</scope>
    <source>
        <strain evidence="2">Duluth1</strain>
        <tissue evidence="2">Whole animal</tissue>
    </source>
</reference>
<evidence type="ECO:0000313" key="3">
    <source>
        <dbReference type="Proteomes" id="UP000828390"/>
    </source>
</evidence>
<protein>
    <submittedName>
        <fullName evidence="2">Uncharacterized protein</fullName>
    </submittedName>
</protein>
<comment type="caution">
    <text evidence="2">The sequence shown here is derived from an EMBL/GenBank/DDBJ whole genome shotgun (WGS) entry which is preliminary data.</text>
</comment>
<name>A0A9D4RB89_DREPO</name>
<gene>
    <name evidence="2" type="ORF">DPMN_024806</name>
</gene>